<comment type="catalytic activity">
    <reaction evidence="6">
        <text>L-threonyl-[protein] + ATP = 3-O-(5'-adenylyl)-L-threonyl-[protein] + diphosphate</text>
        <dbReference type="Rhea" id="RHEA:54292"/>
        <dbReference type="Rhea" id="RHEA-COMP:11060"/>
        <dbReference type="Rhea" id="RHEA-COMP:13847"/>
        <dbReference type="ChEBI" id="CHEBI:30013"/>
        <dbReference type="ChEBI" id="CHEBI:30616"/>
        <dbReference type="ChEBI" id="CHEBI:33019"/>
        <dbReference type="ChEBI" id="CHEBI:138113"/>
        <dbReference type="EC" id="2.7.7.108"/>
    </reaction>
</comment>
<evidence type="ECO:0000259" key="9">
    <source>
        <dbReference type="PROSITE" id="PS51459"/>
    </source>
</evidence>
<dbReference type="Proteomes" id="UP000239485">
    <property type="component" value="Unassembled WGS sequence"/>
</dbReference>
<evidence type="ECO:0000256" key="3">
    <source>
        <dbReference type="ARBA" id="ARBA00022741"/>
    </source>
</evidence>
<evidence type="ECO:0000256" key="8">
    <source>
        <dbReference type="SAM" id="MobiDB-lite"/>
    </source>
</evidence>
<dbReference type="AlphaFoldDB" id="A0A2S6ICE6"/>
<evidence type="ECO:0000313" key="10">
    <source>
        <dbReference type="EMBL" id="PPK91898.1"/>
    </source>
</evidence>
<organism evidence="10 11">
    <name type="scientific">Kineococcus xinjiangensis</name>
    <dbReference type="NCBI Taxonomy" id="512762"/>
    <lineage>
        <taxon>Bacteria</taxon>
        <taxon>Bacillati</taxon>
        <taxon>Actinomycetota</taxon>
        <taxon>Actinomycetes</taxon>
        <taxon>Kineosporiales</taxon>
        <taxon>Kineosporiaceae</taxon>
        <taxon>Kineococcus</taxon>
    </lineage>
</organism>
<dbReference type="PROSITE" id="PS51459">
    <property type="entry name" value="FIDO"/>
    <property type="match status" value="1"/>
</dbReference>
<evidence type="ECO:0000313" key="11">
    <source>
        <dbReference type="Proteomes" id="UP000239485"/>
    </source>
</evidence>
<sequence>MRPDLTQPVSEPTPGAPELSAEQRARAAEINRQRAAGDPYLDPETGILRNKVGATTQAELSHKEDILVEARALQLTQSPGKLTFDLEHLQRIHAHLFQDVYDWAGQLRSIDMRKVGDTEMFFPQAHLPLGAFHTFNALHEDRLLRGLPREKFVDRLAEHLNNVNILHPFREGNGRTQRILFDQLAQRAGYELDWPAVRGFTNDHASRAARGGDLQPLREMLASITHPAQTNPNAQLEQVRDVLRAQRAAPRQGVAAEQMAQGESYYGSVHERQQRQGHLEPRQGPSR</sequence>
<keyword evidence="1" id="KW-0808">Transferase</keyword>
<feature type="compositionally biased region" description="Basic and acidic residues" evidence="8">
    <location>
        <begin position="269"/>
        <end position="281"/>
    </location>
</feature>
<keyword evidence="11" id="KW-1185">Reference proteome</keyword>
<dbReference type="PANTHER" id="PTHR39560:SF1">
    <property type="entry name" value="PROTEIN ADENYLYLTRANSFERASE FIC-RELATED"/>
    <property type="match status" value="1"/>
</dbReference>
<protein>
    <recommendedName>
        <fullName evidence="5">protein adenylyltransferase</fullName>
        <ecNumber evidence="5">2.7.7.108</ecNumber>
    </recommendedName>
</protein>
<comment type="catalytic activity">
    <reaction evidence="7">
        <text>L-tyrosyl-[protein] + ATP = O-(5'-adenylyl)-L-tyrosyl-[protein] + diphosphate</text>
        <dbReference type="Rhea" id="RHEA:54288"/>
        <dbReference type="Rhea" id="RHEA-COMP:10136"/>
        <dbReference type="Rhea" id="RHEA-COMP:13846"/>
        <dbReference type="ChEBI" id="CHEBI:30616"/>
        <dbReference type="ChEBI" id="CHEBI:33019"/>
        <dbReference type="ChEBI" id="CHEBI:46858"/>
        <dbReference type="ChEBI" id="CHEBI:83624"/>
        <dbReference type="EC" id="2.7.7.108"/>
    </reaction>
</comment>
<dbReference type="Gene3D" id="1.10.3290.10">
    <property type="entry name" value="Fido-like domain"/>
    <property type="match status" value="1"/>
</dbReference>
<feature type="domain" description="Fido" evidence="9">
    <location>
        <begin position="84"/>
        <end position="223"/>
    </location>
</feature>
<accession>A0A2S6ICE6</accession>
<feature type="region of interest" description="Disordered" evidence="8">
    <location>
        <begin position="250"/>
        <end position="287"/>
    </location>
</feature>
<name>A0A2S6ICE6_9ACTN</name>
<keyword evidence="2" id="KW-0548">Nucleotidyltransferase</keyword>
<evidence type="ECO:0000256" key="7">
    <source>
        <dbReference type="ARBA" id="ARBA00048696"/>
    </source>
</evidence>
<dbReference type="EMBL" id="PTJD01000020">
    <property type="protein sequence ID" value="PPK91898.1"/>
    <property type="molecule type" value="Genomic_DNA"/>
</dbReference>
<evidence type="ECO:0000256" key="2">
    <source>
        <dbReference type="ARBA" id="ARBA00022695"/>
    </source>
</evidence>
<dbReference type="PANTHER" id="PTHR39560">
    <property type="entry name" value="PROTEIN ADENYLYLTRANSFERASE FIC-RELATED"/>
    <property type="match status" value="1"/>
</dbReference>
<evidence type="ECO:0000256" key="6">
    <source>
        <dbReference type="ARBA" id="ARBA00047939"/>
    </source>
</evidence>
<feature type="region of interest" description="Disordered" evidence="8">
    <location>
        <begin position="1"/>
        <end position="27"/>
    </location>
</feature>
<proteinExistence type="predicted"/>
<keyword evidence="4" id="KW-0067">ATP-binding</keyword>
<dbReference type="Pfam" id="PF02661">
    <property type="entry name" value="Fic"/>
    <property type="match status" value="1"/>
</dbReference>
<dbReference type="GO" id="GO:0005524">
    <property type="term" value="F:ATP binding"/>
    <property type="evidence" value="ECO:0007669"/>
    <property type="project" value="UniProtKB-KW"/>
</dbReference>
<dbReference type="InterPro" id="IPR003812">
    <property type="entry name" value="Fido"/>
</dbReference>
<gene>
    <name evidence="10" type="ORF">CLV92_12017</name>
</gene>
<reference evidence="10 11" key="1">
    <citation type="submission" date="2018-02" db="EMBL/GenBank/DDBJ databases">
        <title>Genomic Encyclopedia of Archaeal and Bacterial Type Strains, Phase II (KMG-II): from individual species to whole genera.</title>
        <authorList>
            <person name="Goeker M."/>
        </authorList>
    </citation>
    <scope>NUCLEOTIDE SEQUENCE [LARGE SCALE GENOMIC DNA]</scope>
    <source>
        <strain evidence="10 11">DSM 22857</strain>
    </source>
</reference>
<dbReference type="GO" id="GO:0051302">
    <property type="term" value="P:regulation of cell division"/>
    <property type="evidence" value="ECO:0007669"/>
    <property type="project" value="TreeGrafter"/>
</dbReference>
<comment type="caution">
    <text evidence="10">The sequence shown here is derived from an EMBL/GenBank/DDBJ whole genome shotgun (WGS) entry which is preliminary data.</text>
</comment>
<dbReference type="SUPFAM" id="SSF140931">
    <property type="entry name" value="Fic-like"/>
    <property type="match status" value="1"/>
</dbReference>
<evidence type="ECO:0000256" key="5">
    <source>
        <dbReference type="ARBA" id="ARBA00034531"/>
    </source>
</evidence>
<dbReference type="EC" id="2.7.7.108" evidence="5"/>
<keyword evidence="3" id="KW-0547">Nucleotide-binding</keyword>
<dbReference type="GO" id="GO:0070733">
    <property type="term" value="F:AMPylase activity"/>
    <property type="evidence" value="ECO:0007669"/>
    <property type="project" value="UniProtKB-EC"/>
</dbReference>
<evidence type="ECO:0000256" key="1">
    <source>
        <dbReference type="ARBA" id="ARBA00022679"/>
    </source>
</evidence>
<evidence type="ECO:0000256" key="4">
    <source>
        <dbReference type="ARBA" id="ARBA00022840"/>
    </source>
</evidence>
<dbReference type="InterPro" id="IPR036597">
    <property type="entry name" value="Fido-like_dom_sf"/>
</dbReference>